<feature type="transmembrane region" description="Helical" evidence="2">
    <location>
        <begin position="318"/>
        <end position="335"/>
    </location>
</feature>
<keyword evidence="2" id="KW-0812">Transmembrane</keyword>
<feature type="transmembrane region" description="Helical" evidence="2">
    <location>
        <begin position="31"/>
        <end position="47"/>
    </location>
</feature>
<dbReference type="EMBL" id="JAUSRA010000001">
    <property type="protein sequence ID" value="MDP9793800.1"/>
    <property type="molecule type" value="Genomic_DNA"/>
</dbReference>
<dbReference type="PANTHER" id="PTHR23028:SF53">
    <property type="entry name" value="ACYL_TRANSF_3 DOMAIN-CONTAINING PROTEIN"/>
    <property type="match status" value="1"/>
</dbReference>
<dbReference type="InterPro" id="IPR050879">
    <property type="entry name" value="Acyltransferase_3"/>
</dbReference>
<feature type="region of interest" description="Disordered" evidence="1">
    <location>
        <begin position="1"/>
        <end position="20"/>
    </location>
</feature>
<dbReference type="RefSeq" id="WP_306828884.1">
    <property type="nucleotide sequence ID" value="NZ_JAUSRA010000001.1"/>
</dbReference>
<dbReference type="InterPro" id="IPR002656">
    <property type="entry name" value="Acyl_transf_3_dom"/>
</dbReference>
<sequence length="694" mass="73685">MTAVVTAPHRSPAADPPAAGPHAGFRPDIEGLRAVAVTVVVLFHGGVTALSGGYVGVDVFFVISGFLITSQLLREIGRTGRVSIASFYARRALRLLPASAFVVAATLAAAWLWLPPLRVTEIATDALTTTVYGLNYRLALAGTDYLASTAEPSPLQHFWSLAVEEQFYLVWPPLLLLAARFRRRRGRQVDRAAIVGVLAAVIAVSFALSLWQTRIAAPWAYFGAHTRAWELAIGALVAVAAPALARTLPRRAAVLGRWAGLAGITAAALLYTEHTAFPGYAAALPVLATALVIATGCADPRSRLLGAAPMQAIGKLSYGWYLWHWPVLIIGPYALGPLTLPKTLGLAGLSLLLAIVTARRVEDPIRTMRALREKARRGLALGAGLSAAVAALALVTPAVLPSTTGSGSADDTASLVAGQQLADLITRSGATESVPANLKPAIEDAAADIGEIYADGCDPEFADATVRKPCMYGDPAGTETVVLLGDSHAGHWFPAVDRIARERHWRLAVVTKSACSAATATVYLPSLKRAYTECDQWRRDALAYIATLDPAMVITSSNGHSEMLDAGPRQDEAWADAWVATFEALPGSADLVLISDTAWPRGNVPECVSNHLTDVTACHRSREEAFDDRRRRKLVADAAGAHGATVVDPAPWMCDDDVCPVIIGDVLVYKDDSHISATFATTLAPLLAQRLPEE</sequence>
<evidence type="ECO:0000313" key="6">
    <source>
        <dbReference type="Proteomes" id="UP001240984"/>
    </source>
</evidence>
<evidence type="ECO:0000256" key="1">
    <source>
        <dbReference type="SAM" id="MobiDB-lite"/>
    </source>
</evidence>
<feature type="transmembrane region" description="Helical" evidence="2">
    <location>
        <begin position="255"/>
        <end position="271"/>
    </location>
</feature>
<feature type="domain" description="Acyltransferase 3" evidence="3">
    <location>
        <begin position="28"/>
        <end position="358"/>
    </location>
</feature>
<dbReference type="Pfam" id="PF19040">
    <property type="entry name" value="SGNH"/>
    <property type="match status" value="1"/>
</dbReference>
<evidence type="ECO:0000259" key="4">
    <source>
        <dbReference type="Pfam" id="PF19040"/>
    </source>
</evidence>
<dbReference type="InterPro" id="IPR043968">
    <property type="entry name" value="SGNH"/>
</dbReference>
<evidence type="ECO:0000259" key="3">
    <source>
        <dbReference type="Pfam" id="PF01757"/>
    </source>
</evidence>
<feature type="transmembrane region" description="Helical" evidence="2">
    <location>
        <begin position="93"/>
        <end position="114"/>
    </location>
</feature>
<keyword evidence="2" id="KW-1133">Transmembrane helix</keyword>
<dbReference type="Proteomes" id="UP001240984">
    <property type="component" value="Unassembled WGS sequence"/>
</dbReference>
<keyword evidence="2" id="KW-0472">Membrane</keyword>
<keyword evidence="6" id="KW-1185">Reference proteome</keyword>
<feature type="domain" description="SGNH" evidence="4">
    <location>
        <begin position="466"/>
        <end position="689"/>
    </location>
</feature>
<comment type="caution">
    <text evidence="5">The sequence shown here is derived from an EMBL/GenBank/DDBJ whole genome shotgun (WGS) entry which is preliminary data.</text>
</comment>
<feature type="transmembrane region" description="Helical" evidence="2">
    <location>
        <begin position="191"/>
        <end position="211"/>
    </location>
</feature>
<name>A0ABT9MQV9_9ACTN</name>
<evidence type="ECO:0000313" key="5">
    <source>
        <dbReference type="EMBL" id="MDP9793800.1"/>
    </source>
</evidence>
<reference evidence="5 6" key="1">
    <citation type="submission" date="2023-07" db="EMBL/GenBank/DDBJ databases">
        <title>Sequencing the genomes of 1000 actinobacteria strains.</title>
        <authorList>
            <person name="Klenk H.-P."/>
        </authorList>
    </citation>
    <scope>NUCLEOTIDE SEQUENCE [LARGE SCALE GENOMIC DNA]</scope>
    <source>
        <strain evidence="5 6">DSM 44710</strain>
    </source>
</reference>
<gene>
    <name evidence="5" type="ORF">J2S43_002312</name>
</gene>
<evidence type="ECO:0000256" key="2">
    <source>
        <dbReference type="SAM" id="Phobius"/>
    </source>
</evidence>
<organism evidence="5 6">
    <name type="scientific">Catenuloplanes nepalensis</name>
    <dbReference type="NCBI Taxonomy" id="587533"/>
    <lineage>
        <taxon>Bacteria</taxon>
        <taxon>Bacillati</taxon>
        <taxon>Actinomycetota</taxon>
        <taxon>Actinomycetes</taxon>
        <taxon>Micromonosporales</taxon>
        <taxon>Micromonosporaceae</taxon>
        <taxon>Catenuloplanes</taxon>
    </lineage>
</organism>
<dbReference type="Pfam" id="PF01757">
    <property type="entry name" value="Acyl_transf_3"/>
    <property type="match status" value="1"/>
</dbReference>
<feature type="transmembrane region" description="Helical" evidence="2">
    <location>
        <begin position="341"/>
        <end position="358"/>
    </location>
</feature>
<protein>
    <submittedName>
        <fullName evidence="5">Peptidoglycan/LPS O-acetylase OafA/YrhL</fullName>
    </submittedName>
</protein>
<feature type="transmembrane region" description="Helical" evidence="2">
    <location>
        <begin position="379"/>
        <end position="400"/>
    </location>
</feature>
<feature type="transmembrane region" description="Helical" evidence="2">
    <location>
        <begin position="231"/>
        <end position="248"/>
    </location>
</feature>
<proteinExistence type="predicted"/>
<dbReference type="PANTHER" id="PTHR23028">
    <property type="entry name" value="ACETYLTRANSFERASE"/>
    <property type="match status" value="1"/>
</dbReference>
<accession>A0ABT9MQV9</accession>
<feature type="transmembrane region" description="Helical" evidence="2">
    <location>
        <begin position="277"/>
        <end position="298"/>
    </location>
</feature>